<evidence type="ECO:0000256" key="1">
    <source>
        <dbReference type="ARBA" id="ARBA00022443"/>
    </source>
</evidence>
<feature type="compositionally biased region" description="Low complexity" evidence="3">
    <location>
        <begin position="126"/>
        <end position="144"/>
    </location>
</feature>
<feature type="compositionally biased region" description="Pro residues" evidence="3">
    <location>
        <begin position="204"/>
        <end position="219"/>
    </location>
</feature>
<dbReference type="CDD" id="cd00174">
    <property type="entry name" value="SH3"/>
    <property type="match status" value="1"/>
</dbReference>
<name>A0A4Y7T5P0_COPMI</name>
<dbReference type="SUPFAM" id="SSF50044">
    <property type="entry name" value="SH3-domain"/>
    <property type="match status" value="1"/>
</dbReference>
<evidence type="ECO:0000256" key="3">
    <source>
        <dbReference type="SAM" id="MobiDB-lite"/>
    </source>
</evidence>
<reference evidence="5 6" key="1">
    <citation type="journal article" date="2019" name="Nat. Ecol. Evol.">
        <title>Megaphylogeny resolves global patterns of mushroom evolution.</title>
        <authorList>
            <person name="Varga T."/>
            <person name="Krizsan K."/>
            <person name="Foldi C."/>
            <person name="Dima B."/>
            <person name="Sanchez-Garcia M."/>
            <person name="Sanchez-Ramirez S."/>
            <person name="Szollosi G.J."/>
            <person name="Szarkandi J.G."/>
            <person name="Papp V."/>
            <person name="Albert L."/>
            <person name="Andreopoulos W."/>
            <person name="Angelini C."/>
            <person name="Antonin V."/>
            <person name="Barry K.W."/>
            <person name="Bougher N.L."/>
            <person name="Buchanan P."/>
            <person name="Buyck B."/>
            <person name="Bense V."/>
            <person name="Catcheside P."/>
            <person name="Chovatia M."/>
            <person name="Cooper J."/>
            <person name="Damon W."/>
            <person name="Desjardin D."/>
            <person name="Finy P."/>
            <person name="Geml J."/>
            <person name="Haridas S."/>
            <person name="Hughes K."/>
            <person name="Justo A."/>
            <person name="Karasinski D."/>
            <person name="Kautmanova I."/>
            <person name="Kiss B."/>
            <person name="Kocsube S."/>
            <person name="Kotiranta H."/>
            <person name="LaButti K.M."/>
            <person name="Lechner B.E."/>
            <person name="Liimatainen K."/>
            <person name="Lipzen A."/>
            <person name="Lukacs Z."/>
            <person name="Mihaltcheva S."/>
            <person name="Morgado L.N."/>
            <person name="Niskanen T."/>
            <person name="Noordeloos M.E."/>
            <person name="Ohm R.A."/>
            <person name="Ortiz-Santana B."/>
            <person name="Ovrebo C."/>
            <person name="Racz N."/>
            <person name="Riley R."/>
            <person name="Savchenko A."/>
            <person name="Shiryaev A."/>
            <person name="Soop K."/>
            <person name="Spirin V."/>
            <person name="Szebenyi C."/>
            <person name="Tomsovsky M."/>
            <person name="Tulloss R.E."/>
            <person name="Uehling J."/>
            <person name="Grigoriev I.V."/>
            <person name="Vagvolgyi C."/>
            <person name="Papp T."/>
            <person name="Martin F.M."/>
            <person name="Miettinen O."/>
            <person name="Hibbett D.S."/>
            <person name="Nagy L.G."/>
        </authorList>
    </citation>
    <scope>NUCLEOTIDE SEQUENCE [LARGE SCALE GENOMIC DNA]</scope>
    <source>
        <strain evidence="5 6">FP101781</strain>
    </source>
</reference>
<dbReference type="PRINTS" id="PR00499">
    <property type="entry name" value="P67PHOX"/>
</dbReference>
<dbReference type="PROSITE" id="PS50002">
    <property type="entry name" value="SH3"/>
    <property type="match status" value="1"/>
</dbReference>
<feature type="compositionally biased region" description="Low complexity" evidence="3">
    <location>
        <begin position="78"/>
        <end position="94"/>
    </location>
</feature>
<evidence type="ECO:0000256" key="2">
    <source>
        <dbReference type="PROSITE-ProRule" id="PRU00192"/>
    </source>
</evidence>
<evidence type="ECO:0000313" key="5">
    <source>
        <dbReference type="EMBL" id="TEB29487.1"/>
    </source>
</evidence>
<feature type="domain" description="SH3" evidence="4">
    <location>
        <begin position="231"/>
        <end position="292"/>
    </location>
</feature>
<sequence>MVFTSLGPREKDAFFGLLDEYFASRPEIFAGGGGDQRSGTPQNAQQELASSVASSMKKAMVSNPEATAKVFSAGLRHASAASSPSPSGPPKRAAFSAGASPPPTSNAHADEEESEPGHTSIANRIAAFSGGRSSPASSTPSTTKKFGDVDLSSPKGFYNSLRHPGQQPASPAPPPAAPSFKANNAFSAPPTRRFGANTNTESDVPPPPAPPPPPPPPPMKAAAVQQEEEEERGDWADALYDYVSTEPGDLNIKEGQRILVTERSSDDWWTGEIDGNGKPGLFPASDDIASILQLSARNMICGRFPDDVGFLSSWAPCLG</sequence>
<feature type="region of interest" description="Disordered" evidence="3">
    <location>
        <begin position="75"/>
        <end position="234"/>
    </location>
</feature>
<dbReference type="OrthoDB" id="10255128at2759"/>
<dbReference type="STRING" id="71717.A0A4Y7T5P0"/>
<feature type="compositionally biased region" description="Low complexity" evidence="3">
    <location>
        <begin position="178"/>
        <end position="188"/>
    </location>
</feature>
<feature type="compositionally biased region" description="Polar residues" evidence="3">
    <location>
        <begin position="37"/>
        <end position="48"/>
    </location>
</feature>
<dbReference type="SMART" id="SM00326">
    <property type="entry name" value="SH3"/>
    <property type="match status" value="1"/>
</dbReference>
<evidence type="ECO:0000313" key="6">
    <source>
        <dbReference type="Proteomes" id="UP000298030"/>
    </source>
</evidence>
<evidence type="ECO:0000259" key="4">
    <source>
        <dbReference type="PROSITE" id="PS50002"/>
    </source>
</evidence>
<dbReference type="EMBL" id="QPFP01000027">
    <property type="protein sequence ID" value="TEB29487.1"/>
    <property type="molecule type" value="Genomic_DNA"/>
</dbReference>
<dbReference type="Proteomes" id="UP000298030">
    <property type="component" value="Unassembled WGS sequence"/>
</dbReference>
<dbReference type="AlphaFoldDB" id="A0A4Y7T5P0"/>
<dbReference type="InterPro" id="IPR001452">
    <property type="entry name" value="SH3_domain"/>
</dbReference>
<comment type="caution">
    <text evidence="5">The sequence shown here is derived from an EMBL/GenBank/DDBJ whole genome shotgun (WGS) entry which is preliminary data.</text>
</comment>
<dbReference type="Gene3D" id="2.30.30.40">
    <property type="entry name" value="SH3 Domains"/>
    <property type="match status" value="1"/>
</dbReference>
<proteinExistence type="predicted"/>
<organism evidence="5 6">
    <name type="scientific">Coprinellus micaceus</name>
    <name type="common">Glistening ink-cap mushroom</name>
    <name type="synonym">Coprinus micaceus</name>
    <dbReference type="NCBI Taxonomy" id="71717"/>
    <lineage>
        <taxon>Eukaryota</taxon>
        <taxon>Fungi</taxon>
        <taxon>Dikarya</taxon>
        <taxon>Basidiomycota</taxon>
        <taxon>Agaricomycotina</taxon>
        <taxon>Agaricomycetes</taxon>
        <taxon>Agaricomycetidae</taxon>
        <taxon>Agaricales</taxon>
        <taxon>Agaricineae</taxon>
        <taxon>Psathyrellaceae</taxon>
        <taxon>Coprinellus</taxon>
    </lineage>
</organism>
<dbReference type="InterPro" id="IPR036028">
    <property type="entry name" value="SH3-like_dom_sf"/>
</dbReference>
<keyword evidence="1 2" id="KW-0728">SH3 domain</keyword>
<dbReference type="Pfam" id="PF00018">
    <property type="entry name" value="SH3_1"/>
    <property type="match status" value="1"/>
</dbReference>
<protein>
    <recommendedName>
        <fullName evidence="4">SH3 domain-containing protein</fullName>
    </recommendedName>
</protein>
<gene>
    <name evidence="5" type="ORF">FA13DRAFT_1775428</name>
</gene>
<accession>A0A4Y7T5P0</accession>
<keyword evidence="6" id="KW-1185">Reference proteome</keyword>
<feature type="region of interest" description="Disordered" evidence="3">
    <location>
        <begin position="27"/>
        <end position="51"/>
    </location>
</feature>